<feature type="domain" description="Helicase C-terminal" evidence="10">
    <location>
        <begin position="1242"/>
        <end position="1420"/>
    </location>
</feature>
<keyword evidence="1" id="KW-0963">Cytoplasm</keyword>
<dbReference type="PROSITE" id="PS50076">
    <property type="entry name" value="DNAJ_2"/>
    <property type="match status" value="1"/>
</dbReference>
<dbReference type="GO" id="GO:0003676">
    <property type="term" value="F:nucleic acid binding"/>
    <property type="evidence" value="ECO:0007669"/>
    <property type="project" value="InterPro"/>
</dbReference>
<dbReference type="InterPro" id="IPR043128">
    <property type="entry name" value="Rev_trsase/Diguanyl_cyclase"/>
</dbReference>
<feature type="compositionally biased region" description="Polar residues" evidence="5">
    <location>
        <begin position="2285"/>
        <end position="2296"/>
    </location>
</feature>
<sequence length="3195" mass="364047">MTDKHDKKYEITWMGKYEYIGGSHGLGCLDEEKVSPLLRIVLVGLDVNLIRVAFGPETCRCEVADPRLGRWYLNESSPTALPFAPSLRGFFDGSPYIFIKMGTVHASLQVVNNTDTDITTISVSSVDGFDWKDHSSPDLIFKGVSIGAKRSEERQLAMKRIANHCPFNMTLHFRNGNIDIFRIHQKYAVRNCRSGFQHIQRSHDISYKKEDRKLIIIIENTEQQLQNEQAKERNKEGQIAMGEKQYETAIKKFDEALKLAHESSTICSIKNNKSEALNKEGESLIQKAINKALEVEKAAFELFEAARNSNKIGDYKTAEEKYEEALKMCEAAKEKFDEGSKILSEKFVAFSQLIDDHIEGVTKQLDRIREKELHLNMSKAHLVENETDEDGNQIGIKIRTHAQKMEPTIDTIESKDAKILTKLLAGKPYDYEDITKCAEHLLTKYDQNFDQQFKLVEGIKKFDKVLEKVELQQQKPVFVIFGKPTKGWLLFCVINSEDNKNKIFYKDPRSTPVSSKLKGKLSDKFGNPELIEHTNQFQKTDDKDYYGPLCIRNLDIMLKWLKENPTKFVNEFSQIPFADPTALSEEKKENVIKLIQELTKDDPFKIALKEFIDKLPLDIAEGMLEYKKLLIEELEKDEEHVDFNKIKEARMKCLNQETVDQLQINYKLKAKDKERKEYELEIQERFPNQMKILNDILEFLDDLRVDQQLYNILENISEMLHIDYHKMKSFYELKLKKGNKIRDEKLTPDNISDIINNLPSPKESRTTDGTPLNQLLSEITLGMDQPDAPPSQHSQGDIDQLKTKYHLVKSKYEQWKDSDIQAINKWAVTIKGCLGVSDDDICETIAIMDRALYLLKGGHRLRDTQILAVLIFFHNQNNQGRLCEIKTGEGKTVIISFIAAIRALQGATVDVITSNPILAANGVDETRTFYSLFSLTVSTNNPAKNGRSDFKIGYTADILYGTISNFQFDYLKDTFEGWNIRNKRRFGQVILDEVDSMLVDNGGHIAKLASPYPGMESLRYIYIKIWQELHKAEQSLSKETQEKVKELLTNYSNKEEANQQYEEFVHGTSEARILKQKIKDSNPTDVPLVPVHLKEYVERKLDLWIKNAIYAKYYCHEYQQYRIITNDSGERVVSPVDYLNTGVTLKNTIWSNGLHQFVQLKHNLCLTFESLTSSFISNIGYIKKYEHKNIFGVTGTLGSRAEQELLSKIYDINYAKLPTYKHKNFKEIPGLIANNSSWDRRVTVEVLEKIDERRAVLVICETELDLLTIKGNLEKLQNTDFRIRIYANEDNVKETKNKVKIGDIILATNIAGRGTNFRTEKDLEEKGGLHVCVTFLPCNLRVENQAFGRTSRHGNSGTAQLIIRRSEVDELGIVDDDPDFTRIKQERDRFEGERLKNIKEILVKELNFKDEIFGYFSDFYRRLKKRTTTKNFVFVLQDLKEFWAFWLEKNNYKAATIAKTTPKDEFDKFLDEAEAIIHGTISHNPFYCIGLADHYLEENSREQASKVLKHAVEMSGTDKNELLAGLHLKLFELAIMNGEQMMGRLKKSMKNVFFVPVSKDENYTREALKHLKHAKAAIGKEINYIEENLTKNDNKQNPDFENILLVDNEANLFLKHIYSRLYCLKMHTGNIDHLITQIDTASGELDFNGKAQTTLENFDTMSGGSQRRVTSSEPPELQSIGIDTIYALRDIPDVPDSVVHSAEGKILGGIAALSVGLCFLPSYPTMNGIAGILIPEGIMEVVIKLLSQECSELVHEAVIKSKFISCAFSLITFGVSAVTQVFKILSKAVDYCRELSTFLRKSTYLKELCNQLGNLVDKLGVVLENVKFNNLTKAQQLDELVMLKQTNCLDKFERFGGSDKLSELQELKKAGRLNELSGTQLFLNFVKYVATDTTKSLVKEKVAKDILRVKFEDIVENSKKGFQESVSNSIKSNERLMQKLRTNSTDTIIKTANGFSKVSEVKSMAKEVALWFLKLFQSKVIDALIAVADITKSTIDFMRCQDQFISYLESELQDGNCESDVDEIVKKITSKLANEMIQLWCNMNDTFTELHAIIIEGHKSETVDDVVDTSSSIKIPVSKAYSILGLESTASLSQIKRSYRRLALEVHPDKNPNDPNAEQKFQRVNDAYQELLKKNKDEICTLSSSEPSMSNLQNSNPTNMNPFPKKDQAIILSVDDNLKLGDYPLSTVSFLRAGIPGEQFAHILSFRRQIYVEDNKDIELPSSMVITFEDTSYRIFLNHDDMCCFICKKPGHIASQCTQHAEPSMETVAQNRSTTDAPIIIPNPIEQTVSDSETSPESPPVVEFNKISTKRLGDTLTPSTTETSPPSPSSGDEPFAKPTKPPTQNPRKRPKIDPATQQLEPLRTFFGNLTPTPTFALEKLIYLFENISGCPSPLTLARELTDDIPALIKILADIHPQIVSKGLKQRYICCNGSINRWYIHRVRFCDLDLRHPPPPPPNNDSIRNMVTKLQQILTNLQDKTVLLGGDFNCRSTIWFDTLCDRNSPVLEDFILANDLVIFNEVNLPWIKDWTVLQDVNTSDHRVIRFTCGLPLQSAASIEEYVMDCSNLKLEDIEPDLSDLYRGLLRDFPVLVSPRTIDAAVDCFYEGINRIVRAKAKKRRTYPERPEWWTSKIERLRKVYLAKKKILYTNRYPDQANLLATEIEKSWANFVKNDLAPNPWGVVYKIATEKFRKRGAMATFKEGDEVTLTPKQAAGYLVNKLLPDDDETTNIVQAIKPKKAPGVDLMRGKLVKLVHPVALEGGLPKIIMKYPAGDPSDRKYYRPITLLTEYGKIFERFIRRRFFATTVDFHSRRQYGFISGRSAVSALLKYKETIEETTDKYAATRYLLATLKSYLTDRTVTYRDGSVEVSKACTKGCPQGSVLGPAPWNSVLDMYLDSELLPNTEIIAYADDIAIVVRARTRQELRDHIRESVERLTEWALRQKLTISGTKTKIMINKSPPRVHHRDIRVKLSDSKIGIVSEMKYLGVIVDKKLDFHSHVRAVCERARKIVLALRRKVHVTWNVPVGRSLHAIYKRGILPIVAYASEVWAHRLRVSRIRRMLLSLGGAVGRMICEGYNSVSSEAAGSRWDGSRGAPVTHSFFPNVPETPRTEFTRLSTQVLSGHGPFLTHLQRVGKSDTGNCPTCNTPDDPIHRILECPNFDAERVELRVALGGIPDLELIPHIPLELLHGFAREP</sequence>
<dbReference type="InterPro" id="IPR036691">
    <property type="entry name" value="Endo/exonu/phosph_ase_sf"/>
</dbReference>
<dbReference type="Gene3D" id="3.60.10.10">
    <property type="entry name" value="Endonuclease/exonuclease/phosphatase"/>
    <property type="match status" value="1"/>
</dbReference>
<proteinExistence type="predicted"/>
<keyword evidence="13" id="KW-1185">Reference proteome</keyword>
<evidence type="ECO:0000256" key="5">
    <source>
        <dbReference type="SAM" id="MobiDB-lite"/>
    </source>
</evidence>
<dbReference type="Gene3D" id="3.90.1440.10">
    <property type="entry name" value="SecA, preprotein cross-linking domain"/>
    <property type="match status" value="1"/>
</dbReference>
<dbReference type="Gene3D" id="1.10.287.110">
    <property type="entry name" value="DnaJ domain"/>
    <property type="match status" value="1"/>
</dbReference>
<dbReference type="PANTHER" id="PTHR30612">
    <property type="entry name" value="SECA INNER MEMBRANE COMPONENT OF SEC PROTEIN SECRETION SYSTEM"/>
    <property type="match status" value="1"/>
</dbReference>
<dbReference type="GO" id="GO:0008270">
    <property type="term" value="F:zinc ion binding"/>
    <property type="evidence" value="ECO:0007669"/>
    <property type="project" value="UniProtKB-KW"/>
</dbReference>
<dbReference type="GO" id="GO:0006886">
    <property type="term" value="P:intracellular protein transport"/>
    <property type="evidence" value="ECO:0007669"/>
    <property type="project" value="InterPro"/>
</dbReference>
<dbReference type="Pfam" id="PF14529">
    <property type="entry name" value="Exo_endo_phos_2"/>
    <property type="match status" value="1"/>
</dbReference>
<evidence type="ECO:0000259" key="10">
    <source>
        <dbReference type="PROSITE" id="PS51194"/>
    </source>
</evidence>
<dbReference type="Gene3D" id="3.30.70.270">
    <property type="match status" value="1"/>
</dbReference>
<dbReference type="Pfam" id="PF00078">
    <property type="entry name" value="RVT_1"/>
    <property type="match status" value="1"/>
</dbReference>
<feature type="domain" description="Helicase ATP-binding" evidence="9">
    <location>
        <begin position="872"/>
        <end position="1029"/>
    </location>
</feature>
<feature type="compositionally biased region" description="Polar residues" evidence="5">
    <location>
        <begin position="2267"/>
        <end position="2276"/>
    </location>
</feature>
<keyword evidence="3" id="KW-0811">Translocation</keyword>
<evidence type="ECO:0000256" key="4">
    <source>
        <dbReference type="PROSITE-ProRule" id="PRU00047"/>
    </source>
</evidence>
<evidence type="ECO:0000256" key="1">
    <source>
        <dbReference type="ARBA" id="ARBA00022490"/>
    </source>
</evidence>
<feature type="region of interest" description="Disordered" evidence="5">
    <location>
        <begin position="2267"/>
        <end position="2357"/>
    </location>
</feature>
<dbReference type="PROSITE" id="PS50158">
    <property type="entry name" value="ZF_CCHC"/>
    <property type="match status" value="1"/>
</dbReference>
<dbReference type="Gene3D" id="1.25.40.10">
    <property type="entry name" value="Tetratricopeptide repeat domain"/>
    <property type="match status" value="1"/>
</dbReference>
<dbReference type="SUPFAM" id="SSF56672">
    <property type="entry name" value="DNA/RNA polymerases"/>
    <property type="match status" value="1"/>
</dbReference>
<feature type="domain" description="CCHC-type" evidence="7">
    <location>
        <begin position="2244"/>
        <end position="2259"/>
    </location>
</feature>
<evidence type="ECO:0000313" key="12">
    <source>
        <dbReference type="EMBL" id="KAH0809153.1"/>
    </source>
</evidence>
<comment type="caution">
    <text evidence="12">The sequence shown here is derived from an EMBL/GenBank/DDBJ whole genome shotgun (WGS) entry which is preliminary data.</text>
</comment>
<dbReference type="GO" id="GO:0006605">
    <property type="term" value="P:protein targeting"/>
    <property type="evidence" value="ECO:0007669"/>
    <property type="project" value="InterPro"/>
</dbReference>
<dbReference type="Pfam" id="PF00226">
    <property type="entry name" value="DnaJ"/>
    <property type="match status" value="1"/>
</dbReference>
<dbReference type="GO" id="GO:0005524">
    <property type="term" value="F:ATP binding"/>
    <property type="evidence" value="ECO:0007669"/>
    <property type="project" value="InterPro"/>
</dbReference>
<dbReference type="GO" id="GO:0017038">
    <property type="term" value="P:protein import"/>
    <property type="evidence" value="ECO:0007669"/>
    <property type="project" value="InterPro"/>
</dbReference>
<dbReference type="InterPro" id="IPR014001">
    <property type="entry name" value="Helicase_ATP-bd"/>
</dbReference>
<dbReference type="InterPro" id="IPR000477">
    <property type="entry name" value="RT_dom"/>
</dbReference>
<dbReference type="EMBL" id="JABDTM020028303">
    <property type="protein sequence ID" value="KAH0809153.1"/>
    <property type="molecule type" value="Genomic_DNA"/>
</dbReference>
<dbReference type="InterPro" id="IPR011115">
    <property type="entry name" value="SecA_DEAD"/>
</dbReference>
<evidence type="ECO:0000259" key="9">
    <source>
        <dbReference type="PROSITE" id="PS51192"/>
    </source>
</evidence>
<dbReference type="PROSITE" id="PS50878">
    <property type="entry name" value="RT_POL"/>
    <property type="match status" value="1"/>
</dbReference>
<dbReference type="SMART" id="SM00957">
    <property type="entry name" value="SecA_DEAD"/>
    <property type="match status" value="1"/>
</dbReference>
<dbReference type="Pfam" id="PF07517">
    <property type="entry name" value="SecA_DEAD"/>
    <property type="match status" value="1"/>
</dbReference>
<evidence type="ECO:0000259" key="8">
    <source>
        <dbReference type="PROSITE" id="PS50878"/>
    </source>
</evidence>
<dbReference type="InterPro" id="IPR005135">
    <property type="entry name" value="Endo/exonuclease/phosphatase"/>
</dbReference>
<dbReference type="SMART" id="SM00271">
    <property type="entry name" value="DnaJ"/>
    <property type="match status" value="1"/>
</dbReference>
<dbReference type="CDD" id="cd06257">
    <property type="entry name" value="DnaJ"/>
    <property type="match status" value="1"/>
</dbReference>
<dbReference type="PROSITE" id="PS51192">
    <property type="entry name" value="HELICASE_ATP_BIND_1"/>
    <property type="match status" value="1"/>
</dbReference>
<dbReference type="SUPFAM" id="SSF46565">
    <property type="entry name" value="Chaperone J-domain"/>
    <property type="match status" value="1"/>
</dbReference>
<dbReference type="SMART" id="SM00028">
    <property type="entry name" value="TPR"/>
    <property type="match status" value="3"/>
</dbReference>
<evidence type="ECO:0000256" key="2">
    <source>
        <dbReference type="ARBA" id="ARBA00022927"/>
    </source>
</evidence>
<dbReference type="SUPFAM" id="SSF56219">
    <property type="entry name" value="DNase I-like"/>
    <property type="match status" value="1"/>
</dbReference>
<evidence type="ECO:0000259" key="6">
    <source>
        <dbReference type="PROSITE" id="PS50076"/>
    </source>
</evidence>
<dbReference type="Proteomes" id="UP000719412">
    <property type="component" value="Unassembled WGS sequence"/>
</dbReference>
<dbReference type="InterPro" id="IPR000185">
    <property type="entry name" value="SecA"/>
</dbReference>
<evidence type="ECO:0000259" key="7">
    <source>
        <dbReference type="PROSITE" id="PS50158"/>
    </source>
</evidence>
<feature type="compositionally biased region" description="Low complexity" evidence="5">
    <location>
        <begin position="2314"/>
        <end position="2333"/>
    </location>
</feature>
<dbReference type="PRINTS" id="PR00625">
    <property type="entry name" value="JDOMAIN"/>
</dbReference>
<gene>
    <name evidence="12" type="ORF">GEV33_013638</name>
</gene>
<keyword evidence="4" id="KW-0862">Zinc</keyword>
<feature type="domain" description="Reverse transcriptase" evidence="8">
    <location>
        <begin position="2747"/>
        <end position="2989"/>
    </location>
</feature>
<organism evidence="12 13">
    <name type="scientific">Tenebrio molitor</name>
    <name type="common">Yellow mealworm beetle</name>
    <dbReference type="NCBI Taxonomy" id="7067"/>
    <lineage>
        <taxon>Eukaryota</taxon>
        <taxon>Metazoa</taxon>
        <taxon>Ecdysozoa</taxon>
        <taxon>Arthropoda</taxon>
        <taxon>Hexapoda</taxon>
        <taxon>Insecta</taxon>
        <taxon>Pterygota</taxon>
        <taxon>Neoptera</taxon>
        <taxon>Endopterygota</taxon>
        <taxon>Coleoptera</taxon>
        <taxon>Polyphaga</taxon>
        <taxon>Cucujiformia</taxon>
        <taxon>Tenebrionidae</taxon>
        <taxon>Tenebrio</taxon>
    </lineage>
</organism>
<keyword evidence="4" id="KW-0479">Metal-binding</keyword>
<dbReference type="GO" id="GO:0016020">
    <property type="term" value="C:membrane"/>
    <property type="evidence" value="ECO:0007669"/>
    <property type="project" value="InterPro"/>
</dbReference>
<dbReference type="SMART" id="SM00343">
    <property type="entry name" value="ZnF_C2HC"/>
    <property type="match status" value="1"/>
</dbReference>
<evidence type="ECO:0000256" key="3">
    <source>
        <dbReference type="ARBA" id="ARBA00023010"/>
    </source>
</evidence>
<protein>
    <recommendedName>
        <fullName evidence="14">Protein translocase subunit SecA</fullName>
    </recommendedName>
</protein>
<dbReference type="InterPro" id="IPR014018">
    <property type="entry name" value="SecA_motor_DEAD"/>
</dbReference>
<dbReference type="PROSITE" id="PS51194">
    <property type="entry name" value="HELICASE_CTER"/>
    <property type="match status" value="1"/>
</dbReference>
<evidence type="ECO:0008006" key="14">
    <source>
        <dbReference type="Google" id="ProtNLM"/>
    </source>
</evidence>
<dbReference type="GO" id="GO:0003824">
    <property type="term" value="F:catalytic activity"/>
    <property type="evidence" value="ECO:0007669"/>
    <property type="project" value="InterPro"/>
</dbReference>
<reference evidence="12" key="2">
    <citation type="submission" date="2021-08" db="EMBL/GenBank/DDBJ databases">
        <authorList>
            <person name="Eriksson T."/>
        </authorList>
    </citation>
    <scope>NUCLEOTIDE SEQUENCE</scope>
    <source>
        <strain evidence="12">Stoneville</strain>
        <tissue evidence="12">Whole head</tissue>
    </source>
</reference>
<dbReference type="PANTHER" id="PTHR30612:SF0">
    <property type="entry name" value="CHLOROPLAST PROTEIN-TRANSPORTING ATPASE"/>
    <property type="match status" value="1"/>
</dbReference>
<dbReference type="InterPro" id="IPR011990">
    <property type="entry name" value="TPR-like_helical_dom_sf"/>
</dbReference>
<keyword evidence="4" id="KW-0863">Zinc-finger</keyword>
<feature type="domain" description="SecA family profile" evidence="11">
    <location>
        <begin position="761"/>
        <end position="1411"/>
    </location>
</feature>
<dbReference type="GO" id="GO:0071897">
    <property type="term" value="P:DNA biosynthetic process"/>
    <property type="evidence" value="ECO:0007669"/>
    <property type="project" value="UniProtKB-ARBA"/>
</dbReference>
<dbReference type="InterPro" id="IPR001878">
    <property type="entry name" value="Znf_CCHC"/>
</dbReference>
<dbReference type="SUPFAM" id="SSF52540">
    <property type="entry name" value="P-loop containing nucleoside triphosphate hydrolases"/>
    <property type="match status" value="2"/>
</dbReference>
<keyword evidence="2" id="KW-0653">Protein transport</keyword>
<feature type="domain" description="J" evidence="6">
    <location>
        <begin position="2079"/>
        <end position="2136"/>
    </location>
</feature>
<dbReference type="PROSITE" id="PS51196">
    <property type="entry name" value="SECA_MOTOR_DEAD"/>
    <property type="match status" value="1"/>
</dbReference>
<dbReference type="InterPro" id="IPR019734">
    <property type="entry name" value="TPR_rpt"/>
</dbReference>
<accession>A0A8J6L7T5</accession>
<keyword evidence="2" id="KW-0813">Transport</keyword>
<dbReference type="SUPFAM" id="SSF48452">
    <property type="entry name" value="TPR-like"/>
    <property type="match status" value="1"/>
</dbReference>
<dbReference type="PRINTS" id="PR00906">
    <property type="entry name" value="SECA"/>
</dbReference>
<reference evidence="12" key="1">
    <citation type="journal article" date="2020" name="J Insects Food Feed">
        <title>The yellow mealworm (Tenebrio molitor) genome: a resource for the emerging insects as food and feed industry.</title>
        <authorList>
            <person name="Eriksson T."/>
            <person name="Andere A."/>
            <person name="Kelstrup H."/>
            <person name="Emery V."/>
            <person name="Picard C."/>
        </authorList>
    </citation>
    <scope>NUCLEOTIDE SEQUENCE</scope>
    <source>
        <strain evidence="12">Stoneville</strain>
        <tissue evidence="12">Whole head</tissue>
    </source>
</reference>
<dbReference type="InterPro" id="IPR036869">
    <property type="entry name" value="J_dom_sf"/>
</dbReference>
<name>A0A8J6L7T5_TENMO</name>
<dbReference type="Gene3D" id="3.40.50.300">
    <property type="entry name" value="P-loop containing nucleotide triphosphate hydrolases"/>
    <property type="match status" value="2"/>
</dbReference>
<evidence type="ECO:0000313" key="13">
    <source>
        <dbReference type="Proteomes" id="UP000719412"/>
    </source>
</evidence>
<dbReference type="InterPro" id="IPR001650">
    <property type="entry name" value="Helicase_C-like"/>
</dbReference>
<evidence type="ECO:0000259" key="11">
    <source>
        <dbReference type="PROSITE" id="PS51196"/>
    </source>
</evidence>
<dbReference type="InterPro" id="IPR001623">
    <property type="entry name" value="DnaJ_domain"/>
</dbReference>
<dbReference type="InterPro" id="IPR043502">
    <property type="entry name" value="DNA/RNA_pol_sf"/>
</dbReference>
<dbReference type="InterPro" id="IPR027417">
    <property type="entry name" value="P-loop_NTPase"/>
</dbReference>